<dbReference type="Proteomes" id="UP000291022">
    <property type="component" value="Unassembled WGS sequence"/>
</dbReference>
<evidence type="ECO:0000313" key="1">
    <source>
        <dbReference type="Ensembl" id="ENSUAMP00000010488.1"/>
    </source>
</evidence>
<name>A0A452QXJ3_URSAM</name>
<reference evidence="1" key="3">
    <citation type="submission" date="2025-09" db="UniProtKB">
        <authorList>
            <consortium name="Ensembl"/>
        </authorList>
    </citation>
    <scope>IDENTIFICATION</scope>
</reference>
<protein>
    <submittedName>
        <fullName evidence="1">Uncharacterized protein</fullName>
    </submittedName>
</protein>
<sequence>MVMAEGTAVLRRNRPGTKAQDFYNWPDESFDEMDSTLAVQQVITSLFCNSNNLSILPPLVTGNGQAFMNEWLFVHCLLRMYCSVSKYLLGNEIGLVEDTEI</sequence>
<reference evidence="2" key="1">
    <citation type="submission" date="2016-06" db="EMBL/GenBank/DDBJ databases">
        <title>De novo assembly and RNA-Seq shows season-dependent expression and editing in black bear kidneys.</title>
        <authorList>
            <person name="Korstanje R."/>
            <person name="Srivastava A."/>
            <person name="Sarsani V.K."/>
            <person name="Sheehan S.M."/>
            <person name="Seger R.L."/>
            <person name="Barter M.E."/>
            <person name="Lindqvist C."/>
            <person name="Brody L.C."/>
            <person name="Mullikin J.C."/>
        </authorList>
    </citation>
    <scope>NUCLEOTIDE SEQUENCE [LARGE SCALE GENOMIC DNA]</scope>
</reference>
<reference evidence="1" key="2">
    <citation type="submission" date="2025-08" db="UniProtKB">
        <authorList>
            <consortium name="Ensembl"/>
        </authorList>
    </citation>
    <scope>IDENTIFICATION</scope>
</reference>
<proteinExistence type="predicted"/>
<organism evidence="1 2">
    <name type="scientific">Ursus americanus</name>
    <name type="common">American black bear</name>
    <name type="synonym">Euarctos americanus</name>
    <dbReference type="NCBI Taxonomy" id="9643"/>
    <lineage>
        <taxon>Eukaryota</taxon>
        <taxon>Metazoa</taxon>
        <taxon>Chordata</taxon>
        <taxon>Craniata</taxon>
        <taxon>Vertebrata</taxon>
        <taxon>Euteleostomi</taxon>
        <taxon>Mammalia</taxon>
        <taxon>Eutheria</taxon>
        <taxon>Laurasiatheria</taxon>
        <taxon>Carnivora</taxon>
        <taxon>Caniformia</taxon>
        <taxon>Ursidae</taxon>
        <taxon>Ursus</taxon>
    </lineage>
</organism>
<accession>A0A452QXJ3</accession>
<dbReference type="GeneTree" id="ENSGT01090000261922"/>
<dbReference type="STRING" id="9643.ENSUAMP00000010488"/>
<dbReference type="AlphaFoldDB" id="A0A452QXJ3"/>
<dbReference type="Ensembl" id="ENSUAMT00000011786.1">
    <property type="protein sequence ID" value="ENSUAMP00000010488.1"/>
    <property type="gene ID" value="ENSUAMG00000008619.1"/>
</dbReference>
<evidence type="ECO:0000313" key="2">
    <source>
        <dbReference type="Proteomes" id="UP000291022"/>
    </source>
</evidence>
<keyword evidence="2" id="KW-1185">Reference proteome</keyword>